<keyword evidence="3" id="KW-1185">Reference proteome</keyword>
<dbReference type="Pfam" id="PF07244">
    <property type="entry name" value="POTRA"/>
    <property type="match status" value="1"/>
</dbReference>
<accession>A0A1H2Z385</accession>
<feature type="domain" description="POTRA" evidence="1">
    <location>
        <begin position="172"/>
        <end position="233"/>
    </location>
</feature>
<organism evidence="2 3">
    <name type="scientific">Lutibacter oricola</name>
    <dbReference type="NCBI Taxonomy" id="762486"/>
    <lineage>
        <taxon>Bacteria</taxon>
        <taxon>Pseudomonadati</taxon>
        <taxon>Bacteroidota</taxon>
        <taxon>Flavobacteriia</taxon>
        <taxon>Flavobacteriales</taxon>
        <taxon>Flavobacteriaceae</taxon>
        <taxon>Lutibacter</taxon>
    </lineage>
</organism>
<sequence>MGLKLKNILHLIILLIYVNNSFSQKKELVVYSNDTLFNTIPYKKFHNTKKSVSNEIKIFTDQLLLNGYINYQQTTIDNDSIIKLNFKLNEKIDSLKIHFETSNLPEFILKKAQNKTHITIPIVKTDEILNQILDYYVSNGYSFTTVNLKNTLINNGLIESNLKINFNKERNINNITIEGYDEFPKKKLLKILQLNNKTTFNKEKLKIINNKLTNLNFATTIKKPQVLFTKDSTELYLYLRKKSSSKIDGLIGFSNEDGKKIKVNGFLNLELNNTFNKNEEIKIKWLSNSNTSTLNLNYFTPYIFGSNFNLGGSFEIIRKDSTYTNTLSQFKLGYNLSRNIEVSSIILFNKSNITNNNNIFNFENFNKKLYGISLSFNNHKQTHITNTNSPNIKSNFLTGNNEISNTKSSQLKYNFYISYLFSINSKNFIFLKSQNEYLNSKSPIENDRFRIGGFNTIRGFNEESILTYKYSTNTIEHHYLTTSFNYLYTFIDIAFIQKPESNSFLGLGIGYNIKNKNSIFNIGYALGKSKHSQLKLQNSKLLLKISYLF</sequence>
<dbReference type="Proteomes" id="UP000199595">
    <property type="component" value="Unassembled WGS sequence"/>
</dbReference>
<dbReference type="Gene3D" id="2.40.160.50">
    <property type="entry name" value="membrane protein fhac: a member of the omp85/tpsb transporter family"/>
    <property type="match status" value="1"/>
</dbReference>
<reference evidence="2 3" key="1">
    <citation type="submission" date="2016-10" db="EMBL/GenBank/DDBJ databases">
        <authorList>
            <person name="de Groot N.N."/>
        </authorList>
    </citation>
    <scope>NUCLEOTIDE SEQUENCE [LARGE SCALE GENOMIC DNA]</scope>
    <source>
        <strain evidence="2 3">DSM 24956</strain>
    </source>
</reference>
<dbReference type="STRING" id="762486.SAMN05444411_103121"/>
<evidence type="ECO:0000313" key="2">
    <source>
        <dbReference type="EMBL" id="SDX11239.1"/>
    </source>
</evidence>
<gene>
    <name evidence="2" type="ORF">SAMN05444411_103121</name>
</gene>
<dbReference type="AlphaFoldDB" id="A0A1H2Z385"/>
<dbReference type="Gene3D" id="3.10.20.310">
    <property type="entry name" value="membrane protein fhac"/>
    <property type="match status" value="1"/>
</dbReference>
<dbReference type="GO" id="GO:0019867">
    <property type="term" value="C:outer membrane"/>
    <property type="evidence" value="ECO:0007669"/>
    <property type="project" value="InterPro"/>
</dbReference>
<proteinExistence type="predicted"/>
<dbReference type="EMBL" id="FNNJ01000003">
    <property type="protein sequence ID" value="SDX11239.1"/>
    <property type="molecule type" value="Genomic_DNA"/>
</dbReference>
<dbReference type="InterPro" id="IPR010827">
    <property type="entry name" value="BamA/TamA_POTRA"/>
</dbReference>
<evidence type="ECO:0000313" key="3">
    <source>
        <dbReference type="Proteomes" id="UP000199595"/>
    </source>
</evidence>
<evidence type="ECO:0000259" key="1">
    <source>
        <dbReference type="Pfam" id="PF07244"/>
    </source>
</evidence>
<name>A0A1H2Z385_9FLAO</name>
<protein>
    <recommendedName>
        <fullName evidence="1">POTRA domain-containing protein</fullName>
    </recommendedName>
</protein>